<evidence type="ECO:0000256" key="1">
    <source>
        <dbReference type="ARBA" id="ARBA00006678"/>
    </source>
</evidence>
<dbReference type="EMBL" id="AP021858">
    <property type="protein sequence ID" value="BBO24159.1"/>
    <property type="molecule type" value="Genomic_DNA"/>
</dbReference>
<name>A0A809R9N4_9BACT</name>
<reference evidence="11" key="1">
    <citation type="journal article" name="DNA Res.">
        <title>The physiological potential of anammox bacteria as revealed by their core genome structure.</title>
        <authorList>
            <person name="Okubo T."/>
            <person name="Toyoda A."/>
            <person name="Fukuhara K."/>
            <person name="Uchiyama I."/>
            <person name="Harigaya Y."/>
            <person name="Kuroiwa M."/>
            <person name="Suzuki T."/>
            <person name="Murakami Y."/>
            <person name="Suwa Y."/>
            <person name="Takami H."/>
        </authorList>
    </citation>
    <scope>NUCLEOTIDE SEQUENCE</scope>
    <source>
        <strain evidence="11">317325-2</strain>
    </source>
</reference>
<keyword evidence="4 7" id="KW-0819">tRNA processing</keyword>
<comment type="catalytic activity">
    <reaction evidence="7">
        <text>tRNA(n+1) + phosphate = tRNA(n) + a ribonucleoside 5'-diphosphate</text>
        <dbReference type="Rhea" id="RHEA:10628"/>
        <dbReference type="Rhea" id="RHEA-COMP:17343"/>
        <dbReference type="Rhea" id="RHEA-COMP:17344"/>
        <dbReference type="ChEBI" id="CHEBI:43474"/>
        <dbReference type="ChEBI" id="CHEBI:57930"/>
        <dbReference type="ChEBI" id="CHEBI:173114"/>
        <dbReference type="EC" id="2.7.7.56"/>
    </reaction>
</comment>
<dbReference type="Pfam" id="PF01138">
    <property type="entry name" value="RNase_PH"/>
    <property type="match status" value="1"/>
</dbReference>
<dbReference type="InterPro" id="IPR036345">
    <property type="entry name" value="ExoRNase_PH_dom2_sf"/>
</dbReference>
<proteinExistence type="inferred from homology"/>
<keyword evidence="3 7" id="KW-0820">tRNA-binding</keyword>
<keyword evidence="6" id="KW-0694">RNA-binding</keyword>
<protein>
    <recommendedName>
        <fullName evidence="7">Ribonuclease PH</fullName>
        <shortName evidence="7">RNase PH</shortName>
        <ecNumber evidence="7">2.7.7.56</ecNumber>
    </recommendedName>
    <alternativeName>
        <fullName evidence="7">tRNA nucleotidyltransferase</fullName>
    </alternativeName>
</protein>
<dbReference type="KEGG" id="npy:NPRO_17540"/>
<dbReference type="Gene3D" id="3.30.230.70">
    <property type="entry name" value="GHMP Kinase, N-terminal domain"/>
    <property type="match status" value="1"/>
</dbReference>
<evidence type="ECO:0000259" key="10">
    <source>
        <dbReference type="Pfam" id="PF03725"/>
    </source>
</evidence>
<evidence type="ECO:0000256" key="8">
    <source>
        <dbReference type="SAM" id="MobiDB-lite"/>
    </source>
</evidence>
<evidence type="ECO:0000256" key="5">
    <source>
        <dbReference type="ARBA" id="ARBA00022695"/>
    </source>
</evidence>
<dbReference type="Proteomes" id="UP000662873">
    <property type="component" value="Chromosome"/>
</dbReference>
<feature type="binding site" evidence="7">
    <location>
        <begin position="122"/>
        <end position="124"/>
    </location>
    <ligand>
        <name>phosphate</name>
        <dbReference type="ChEBI" id="CHEBI:43474"/>
        <note>substrate</note>
    </ligand>
</feature>
<dbReference type="SUPFAM" id="SSF55666">
    <property type="entry name" value="Ribonuclease PH domain 2-like"/>
    <property type="match status" value="1"/>
</dbReference>
<dbReference type="FunFam" id="3.30.230.70:FF:000003">
    <property type="entry name" value="Ribonuclease PH"/>
    <property type="match status" value="1"/>
</dbReference>
<dbReference type="EC" id="2.7.7.56" evidence="7"/>
<comment type="function">
    <text evidence="7">Phosphorolytic 3'-5' exoribonuclease that plays an important role in tRNA 3'-end maturation. Removes nucleotide residues following the 3'-CCA terminus of tRNAs; can also add nucleotides to the ends of RNA molecules by using nucleoside diphosphates as substrates, but this may not be physiologically important. Probably plays a role in initiation of 16S rRNA degradation (leading to ribosome degradation) during starvation.</text>
</comment>
<dbReference type="PANTHER" id="PTHR11953">
    <property type="entry name" value="EXOSOME COMPLEX COMPONENT"/>
    <property type="match status" value="1"/>
</dbReference>
<dbReference type="GO" id="GO:0016075">
    <property type="term" value="P:rRNA catabolic process"/>
    <property type="evidence" value="ECO:0007669"/>
    <property type="project" value="UniProtKB-UniRule"/>
</dbReference>
<keyword evidence="5 7" id="KW-0548">Nucleotidyltransferase</keyword>
<dbReference type="GO" id="GO:0000175">
    <property type="term" value="F:3'-5'-RNA exonuclease activity"/>
    <property type="evidence" value="ECO:0007669"/>
    <property type="project" value="UniProtKB-UniRule"/>
</dbReference>
<feature type="domain" description="Exoribonuclease phosphorolytic" evidence="10">
    <location>
        <begin position="156"/>
        <end position="221"/>
    </location>
</feature>
<evidence type="ECO:0000259" key="9">
    <source>
        <dbReference type="Pfam" id="PF01138"/>
    </source>
</evidence>
<sequence>MRNDSRKPGDLRPTSLQRGFAKFAEGSCLIKQGDTHVLVTATVEDRVPPFLKNSGKGWVTAEYSMLPRSGRQRNQRDTGRPNGRSLEIQRLIGRSLRSVVNLDGLGERTITLDCDAIQADGGTRCASITAAYVALHDAISWMKKERMVRSELLTTPLAAVSVGIYRNQELLDLNYEEDKDAATDMNVVMTGTGKFVEIQGTAEQEPFSVETMGRMLSLAKSGIDKLIELQNAALESSQGFVEWRP</sequence>
<organism evidence="11 12">
    <name type="scientific">Candidatus Nitrosymbiomonas proteolyticus</name>
    <dbReference type="NCBI Taxonomy" id="2608984"/>
    <lineage>
        <taxon>Bacteria</taxon>
        <taxon>Bacillati</taxon>
        <taxon>Armatimonadota</taxon>
        <taxon>Armatimonadota incertae sedis</taxon>
        <taxon>Candidatus Nitrosymbiomonas</taxon>
    </lineage>
</organism>
<evidence type="ECO:0000256" key="6">
    <source>
        <dbReference type="ARBA" id="ARBA00022884"/>
    </source>
</evidence>
<dbReference type="InterPro" id="IPR027408">
    <property type="entry name" value="PNPase/RNase_PH_dom_sf"/>
</dbReference>
<dbReference type="Pfam" id="PF03725">
    <property type="entry name" value="RNase_PH_C"/>
    <property type="match status" value="1"/>
</dbReference>
<accession>A0A809R9N4</accession>
<dbReference type="GO" id="GO:0008033">
    <property type="term" value="P:tRNA processing"/>
    <property type="evidence" value="ECO:0007669"/>
    <property type="project" value="UniProtKB-UniRule"/>
</dbReference>
<dbReference type="GO" id="GO:0000049">
    <property type="term" value="F:tRNA binding"/>
    <property type="evidence" value="ECO:0007669"/>
    <property type="project" value="UniProtKB-UniRule"/>
</dbReference>
<dbReference type="InterPro" id="IPR001247">
    <property type="entry name" value="ExoRNase_PH_dom1"/>
</dbReference>
<dbReference type="InterPro" id="IPR015847">
    <property type="entry name" value="ExoRNase_PH_dom2"/>
</dbReference>
<dbReference type="NCBIfam" id="TIGR01966">
    <property type="entry name" value="RNasePH"/>
    <property type="match status" value="1"/>
</dbReference>
<evidence type="ECO:0000256" key="7">
    <source>
        <dbReference type="HAMAP-Rule" id="MF_00564"/>
    </source>
</evidence>
<dbReference type="InterPro" id="IPR002381">
    <property type="entry name" value="RNase_PH_bac-type"/>
</dbReference>
<dbReference type="InterPro" id="IPR050080">
    <property type="entry name" value="RNase_PH"/>
</dbReference>
<dbReference type="CDD" id="cd11362">
    <property type="entry name" value="RNase_PH_bact"/>
    <property type="match status" value="1"/>
</dbReference>
<evidence type="ECO:0000313" key="12">
    <source>
        <dbReference type="Proteomes" id="UP000662873"/>
    </source>
</evidence>
<evidence type="ECO:0000256" key="3">
    <source>
        <dbReference type="ARBA" id="ARBA00022555"/>
    </source>
</evidence>
<feature type="domain" description="Exoribonuclease phosphorolytic" evidence="9">
    <location>
        <begin position="11"/>
        <end position="138"/>
    </location>
</feature>
<comment type="subunit">
    <text evidence="7">Homohexameric ring arranged as a trimer of dimers.</text>
</comment>
<feature type="binding site" evidence="7">
    <location>
        <position position="84"/>
    </location>
    <ligand>
        <name>phosphate</name>
        <dbReference type="ChEBI" id="CHEBI:43474"/>
        <note>substrate</note>
    </ligand>
</feature>
<dbReference type="PANTHER" id="PTHR11953:SF0">
    <property type="entry name" value="EXOSOME COMPLEX COMPONENT RRP41"/>
    <property type="match status" value="1"/>
</dbReference>
<evidence type="ECO:0000256" key="4">
    <source>
        <dbReference type="ARBA" id="ARBA00022694"/>
    </source>
</evidence>
<comment type="similarity">
    <text evidence="1 7">Belongs to the RNase PH family.</text>
</comment>
<dbReference type="HAMAP" id="MF_00564">
    <property type="entry name" value="RNase_PH"/>
    <property type="match status" value="1"/>
</dbReference>
<dbReference type="InterPro" id="IPR020568">
    <property type="entry name" value="Ribosomal_Su5_D2-typ_SF"/>
</dbReference>
<dbReference type="GO" id="GO:0031125">
    <property type="term" value="P:rRNA 3'-end processing"/>
    <property type="evidence" value="ECO:0007669"/>
    <property type="project" value="UniProtKB-ARBA"/>
</dbReference>
<keyword evidence="7" id="KW-0808">Transferase</keyword>
<dbReference type="SUPFAM" id="SSF54211">
    <property type="entry name" value="Ribosomal protein S5 domain 2-like"/>
    <property type="match status" value="1"/>
</dbReference>
<gene>
    <name evidence="7" type="primary">rph</name>
    <name evidence="11" type="ORF">NPRO_17540</name>
</gene>
<dbReference type="GO" id="GO:0009022">
    <property type="term" value="F:tRNA nucleotidyltransferase activity"/>
    <property type="evidence" value="ECO:0007669"/>
    <property type="project" value="UniProtKB-UniRule"/>
</dbReference>
<feature type="region of interest" description="Disordered" evidence="8">
    <location>
        <begin position="63"/>
        <end position="84"/>
    </location>
</feature>
<evidence type="ECO:0000313" key="11">
    <source>
        <dbReference type="EMBL" id="BBO24159.1"/>
    </source>
</evidence>
<evidence type="ECO:0000256" key="2">
    <source>
        <dbReference type="ARBA" id="ARBA00022552"/>
    </source>
</evidence>
<keyword evidence="2 7" id="KW-0698">rRNA processing</keyword>
<dbReference type="AlphaFoldDB" id="A0A809R9N4"/>